<dbReference type="KEGG" id="bayd:BSPP4475_01385"/>
<accession>A0AA48M7D1</accession>
<dbReference type="Proteomes" id="UP001189619">
    <property type="component" value="Chromosome"/>
</dbReference>
<gene>
    <name evidence="3" type="ORF">BSPP4475_01385</name>
</gene>
<dbReference type="AlphaFoldDB" id="A0AA48M7D1"/>
<sequence length="107" mass="11908">MVISERVRLARESHGLSKNQLAKLAGISQSYVSDIEAGKKNPTLDVLDRICSALGMSVVQLLSDPSEGLPPDLLQLIETAKKLTPEERKKLNDLLQTILERTDRNER</sequence>
<dbReference type="EMBL" id="OY569118">
    <property type="protein sequence ID" value="CAJ1000978.1"/>
    <property type="molecule type" value="Genomic_DNA"/>
</dbReference>
<evidence type="ECO:0000313" key="4">
    <source>
        <dbReference type="Proteomes" id="UP001189619"/>
    </source>
</evidence>
<dbReference type="GO" id="GO:0003677">
    <property type="term" value="F:DNA binding"/>
    <property type="evidence" value="ECO:0007669"/>
    <property type="project" value="UniProtKB-KW"/>
</dbReference>
<dbReference type="InterPro" id="IPR010982">
    <property type="entry name" value="Lambda_DNA-bd_dom_sf"/>
</dbReference>
<dbReference type="GO" id="GO:0003700">
    <property type="term" value="F:DNA-binding transcription factor activity"/>
    <property type="evidence" value="ECO:0007669"/>
    <property type="project" value="TreeGrafter"/>
</dbReference>
<dbReference type="PANTHER" id="PTHR46797">
    <property type="entry name" value="HTH-TYPE TRANSCRIPTIONAL REGULATOR"/>
    <property type="match status" value="1"/>
</dbReference>
<dbReference type="PANTHER" id="PTHR46797:SF1">
    <property type="entry name" value="METHYLPHOSPHONATE SYNTHASE"/>
    <property type="match status" value="1"/>
</dbReference>
<dbReference type="CDD" id="cd00093">
    <property type="entry name" value="HTH_XRE"/>
    <property type="match status" value="1"/>
</dbReference>
<dbReference type="Gene3D" id="1.10.260.40">
    <property type="entry name" value="lambda repressor-like DNA-binding domains"/>
    <property type="match status" value="1"/>
</dbReference>
<evidence type="ECO:0000259" key="2">
    <source>
        <dbReference type="PROSITE" id="PS50943"/>
    </source>
</evidence>
<evidence type="ECO:0000256" key="1">
    <source>
        <dbReference type="ARBA" id="ARBA00023125"/>
    </source>
</evidence>
<dbReference type="InterPro" id="IPR050807">
    <property type="entry name" value="TransReg_Diox_bact_type"/>
</dbReference>
<feature type="domain" description="HTH cro/C1-type" evidence="2">
    <location>
        <begin position="7"/>
        <end position="61"/>
    </location>
</feature>
<dbReference type="PROSITE" id="PS50943">
    <property type="entry name" value="HTH_CROC1"/>
    <property type="match status" value="1"/>
</dbReference>
<protein>
    <submittedName>
        <fullName evidence="3">HTH cro/C1-type domain-containing protein</fullName>
    </submittedName>
</protein>
<organism evidence="3 4">
    <name type="scientific">Brevibacillus aydinogluensis</name>
    <dbReference type="NCBI Taxonomy" id="927786"/>
    <lineage>
        <taxon>Bacteria</taxon>
        <taxon>Bacillati</taxon>
        <taxon>Bacillota</taxon>
        <taxon>Bacilli</taxon>
        <taxon>Bacillales</taxon>
        <taxon>Paenibacillaceae</taxon>
        <taxon>Brevibacillus</taxon>
    </lineage>
</organism>
<dbReference type="SUPFAM" id="SSF47413">
    <property type="entry name" value="lambda repressor-like DNA-binding domains"/>
    <property type="match status" value="1"/>
</dbReference>
<reference evidence="3" key="1">
    <citation type="submission" date="2023-07" db="EMBL/GenBank/DDBJ databases">
        <authorList>
            <person name="Ivanov I."/>
            <person name="Teneva D."/>
            <person name="Stoikov I."/>
        </authorList>
    </citation>
    <scope>NUCLEOTIDE SEQUENCE</scope>
    <source>
        <strain evidence="3">4475</strain>
    </source>
</reference>
<name>A0AA48M7D1_9BACL</name>
<keyword evidence="4" id="KW-1185">Reference proteome</keyword>
<keyword evidence="1" id="KW-0238">DNA-binding</keyword>
<dbReference type="GO" id="GO:0005829">
    <property type="term" value="C:cytosol"/>
    <property type="evidence" value="ECO:0007669"/>
    <property type="project" value="TreeGrafter"/>
</dbReference>
<evidence type="ECO:0000313" key="3">
    <source>
        <dbReference type="EMBL" id="CAJ1000978.1"/>
    </source>
</evidence>
<dbReference type="SMART" id="SM00530">
    <property type="entry name" value="HTH_XRE"/>
    <property type="match status" value="1"/>
</dbReference>
<dbReference type="RefSeq" id="WP_304414932.1">
    <property type="nucleotide sequence ID" value="NZ_OY569118.1"/>
</dbReference>
<dbReference type="InterPro" id="IPR001387">
    <property type="entry name" value="Cro/C1-type_HTH"/>
</dbReference>
<proteinExistence type="predicted"/>
<dbReference type="Pfam" id="PF01381">
    <property type="entry name" value="HTH_3"/>
    <property type="match status" value="1"/>
</dbReference>